<evidence type="ECO:0000313" key="3">
    <source>
        <dbReference type="Proteomes" id="UP000886520"/>
    </source>
</evidence>
<dbReference type="AlphaFoldDB" id="A0A9D4ZG97"/>
<keyword evidence="3" id="KW-1185">Reference proteome</keyword>
<comment type="caution">
    <text evidence="2">The sequence shown here is derived from an EMBL/GenBank/DDBJ whole genome shotgun (WGS) entry which is preliminary data.</text>
</comment>
<dbReference type="EMBL" id="JABFUD020000012">
    <property type="protein sequence ID" value="KAI5072937.1"/>
    <property type="molecule type" value="Genomic_DNA"/>
</dbReference>
<protein>
    <submittedName>
        <fullName evidence="2">Uncharacterized protein</fullName>
    </submittedName>
</protein>
<sequence>MNISTLPNLFGVQYTSVQARIISICSQVAPARPLVCPQGKSEMQSQADGEALPWRFVEGGLWSLLGFVHPFLLALWREHAAMIHRCDAKRHPTSHGKEWHRMPPFGLHQAEKALSEVELVYCREVSTPKLAFLESAKGLPWSKETDLPPGEERAIKRSPREN</sequence>
<feature type="region of interest" description="Disordered" evidence="1">
    <location>
        <begin position="140"/>
        <end position="162"/>
    </location>
</feature>
<evidence type="ECO:0000256" key="1">
    <source>
        <dbReference type="SAM" id="MobiDB-lite"/>
    </source>
</evidence>
<feature type="compositionally biased region" description="Basic and acidic residues" evidence="1">
    <location>
        <begin position="143"/>
        <end position="162"/>
    </location>
</feature>
<dbReference type="Proteomes" id="UP000886520">
    <property type="component" value="Chromosome 12"/>
</dbReference>
<evidence type="ECO:0000313" key="2">
    <source>
        <dbReference type="EMBL" id="KAI5072937.1"/>
    </source>
</evidence>
<organism evidence="2 3">
    <name type="scientific">Adiantum capillus-veneris</name>
    <name type="common">Maidenhair fern</name>
    <dbReference type="NCBI Taxonomy" id="13818"/>
    <lineage>
        <taxon>Eukaryota</taxon>
        <taxon>Viridiplantae</taxon>
        <taxon>Streptophyta</taxon>
        <taxon>Embryophyta</taxon>
        <taxon>Tracheophyta</taxon>
        <taxon>Polypodiopsida</taxon>
        <taxon>Polypodiidae</taxon>
        <taxon>Polypodiales</taxon>
        <taxon>Pteridineae</taxon>
        <taxon>Pteridaceae</taxon>
        <taxon>Vittarioideae</taxon>
        <taxon>Adiantum</taxon>
    </lineage>
</organism>
<proteinExistence type="predicted"/>
<reference evidence="2" key="1">
    <citation type="submission" date="2021-01" db="EMBL/GenBank/DDBJ databases">
        <title>Adiantum capillus-veneris genome.</title>
        <authorList>
            <person name="Fang Y."/>
            <person name="Liao Q."/>
        </authorList>
    </citation>
    <scope>NUCLEOTIDE SEQUENCE</scope>
    <source>
        <strain evidence="2">H3</strain>
        <tissue evidence="2">Leaf</tissue>
    </source>
</reference>
<accession>A0A9D4ZG97</accession>
<gene>
    <name evidence="2" type="ORF">GOP47_0013043</name>
</gene>
<name>A0A9D4ZG97_ADICA</name>